<dbReference type="OrthoDB" id="10069167at2759"/>
<gene>
    <name evidence="8" type="ORF">FKW44_018891</name>
</gene>
<keyword evidence="4 6" id="KW-0862">Zinc</keyword>
<keyword evidence="9" id="KW-1185">Reference proteome</keyword>
<dbReference type="Gene3D" id="2.10.110.10">
    <property type="entry name" value="Cysteine Rich Protein"/>
    <property type="match status" value="2"/>
</dbReference>
<dbReference type="SUPFAM" id="SSF57716">
    <property type="entry name" value="Glucocorticoid receptor-like (DNA-binding domain)"/>
    <property type="match status" value="2"/>
</dbReference>
<dbReference type="InterPro" id="IPR001781">
    <property type="entry name" value="Znf_LIM"/>
</dbReference>
<evidence type="ECO:0000256" key="6">
    <source>
        <dbReference type="PROSITE-ProRule" id="PRU00125"/>
    </source>
</evidence>
<keyword evidence="5 6" id="KW-0440">LIM domain</keyword>
<dbReference type="PROSITE" id="PS00478">
    <property type="entry name" value="LIM_DOMAIN_1"/>
    <property type="match status" value="2"/>
</dbReference>
<dbReference type="PANTHER" id="PTHR24211">
    <property type="entry name" value="LIM DOMAIN-CONTAINING PROTEIN"/>
    <property type="match status" value="1"/>
</dbReference>
<dbReference type="PANTHER" id="PTHR24211:SF20">
    <property type="entry name" value="PROTEIN ESPINAS-RELATED"/>
    <property type="match status" value="1"/>
</dbReference>
<dbReference type="Pfam" id="PF00412">
    <property type="entry name" value="LIM"/>
    <property type="match status" value="2"/>
</dbReference>
<evidence type="ECO:0000256" key="1">
    <source>
        <dbReference type="ARBA" id="ARBA00008268"/>
    </source>
</evidence>
<evidence type="ECO:0000256" key="3">
    <source>
        <dbReference type="ARBA" id="ARBA00022737"/>
    </source>
</evidence>
<feature type="non-terminal residue" evidence="8">
    <location>
        <position position="1"/>
    </location>
</feature>
<evidence type="ECO:0000256" key="5">
    <source>
        <dbReference type="ARBA" id="ARBA00023038"/>
    </source>
</evidence>
<proteinExistence type="inferred from homology"/>
<evidence type="ECO:0000256" key="2">
    <source>
        <dbReference type="ARBA" id="ARBA00022723"/>
    </source>
</evidence>
<dbReference type="PROSITE" id="PS50023">
    <property type="entry name" value="LIM_DOMAIN_2"/>
    <property type="match status" value="2"/>
</dbReference>
<dbReference type="SMART" id="SM00132">
    <property type="entry name" value="LIM"/>
    <property type="match status" value="2"/>
</dbReference>
<comment type="similarity">
    <text evidence="1">Belongs to the prickle / espinas / testin family.</text>
</comment>
<dbReference type="AlphaFoldDB" id="A0A7T8GVJ3"/>
<dbReference type="GO" id="GO:0046872">
    <property type="term" value="F:metal ion binding"/>
    <property type="evidence" value="ECO:0007669"/>
    <property type="project" value="UniProtKB-KW"/>
</dbReference>
<reference evidence="9" key="1">
    <citation type="submission" date="2021-01" db="EMBL/GenBank/DDBJ databases">
        <title>Caligus Genome Assembly.</title>
        <authorList>
            <person name="Gallardo-Escarate C."/>
        </authorList>
    </citation>
    <scope>NUCLEOTIDE SEQUENCE [LARGE SCALE GENOMIC DNA]</scope>
</reference>
<evidence type="ECO:0000256" key="4">
    <source>
        <dbReference type="ARBA" id="ARBA00022833"/>
    </source>
</evidence>
<dbReference type="EMBL" id="CP045902">
    <property type="protein sequence ID" value="QQP38341.1"/>
    <property type="molecule type" value="Genomic_DNA"/>
</dbReference>
<accession>A0A7T8GVJ3</accession>
<keyword evidence="2 6" id="KW-0479">Metal-binding</keyword>
<evidence type="ECO:0000259" key="7">
    <source>
        <dbReference type="PROSITE" id="PS50023"/>
    </source>
</evidence>
<protein>
    <submittedName>
        <fullName evidence="8">LOC100900085</fullName>
    </submittedName>
</protein>
<organism evidence="8 9">
    <name type="scientific">Caligus rogercresseyi</name>
    <name type="common">Sea louse</name>
    <dbReference type="NCBI Taxonomy" id="217165"/>
    <lineage>
        <taxon>Eukaryota</taxon>
        <taxon>Metazoa</taxon>
        <taxon>Ecdysozoa</taxon>
        <taxon>Arthropoda</taxon>
        <taxon>Crustacea</taxon>
        <taxon>Multicrustacea</taxon>
        <taxon>Hexanauplia</taxon>
        <taxon>Copepoda</taxon>
        <taxon>Siphonostomatoida</taxon>
        <taxon>Caligidae</taxon>
        <taxon>Caligus</taxon>
    </lineage>
</organism>
<dbReference type="Proteomes" id="UP000595437">
    <property type="component" value="Chromosome 13"/>
</dbReference>
<keyword evidence="3" id="KW-0677">Repeat</keyword>
<feature type="domain" description="LIM zinc-binding" evidence="7">
    <location>
        <begin position="98"/>
        <end position="158"/>
    </location>
</feature>
<dbReference type="InterPro" id="IPR047120">
    <property type="entry name" value="Pk/Esn/Tes"/>
</dbReference>
<name>A0A7T8GVJ3_CALRO</name>
<feature type="domain" description="LIM zinc-binding" evidence="7">
    <location>
        <begin position="33"/>
        <end position="97"/>
    </location>
</feature>
<dbReference type="FunFam" id="2.10.110.10:FF:000035">
    <property type="entry name" value="prickle-like protein 2 isoform X1"/>
    <property type="match status" value="1"/>
</dbReference>
<dbReference type="CDD" id="cd09418">
    <property type="entry name" value="LIM2_Prickle"/>
    <property type="match status" value="1"/>
</dbReference>
<evidence type="ECO:0000313" key="8">
    <source>
        <dbReference type="EMBL" id="QQP38341.1"/>
    </source>
</evidence>
<dbReference type="InterPro" id="IPR033726">
    <property type="entry name" value="LIM2_prickle"/>
</dbReference>
<evidence type="ECO:0000313" key="9">
    <source>
        <dbReference type="Proteomes" id="UP000595437"/>
    </source>
</evidence>
<dbReference type="FunFam" id="2.10.110.10:FF:000005">
    <property type="entry name" value="Testin isoform 1"/>
    <property type="match status" value="1"/>
</dbReference>
<feature type="non-terminal residue" evidence="8">
    <location>
        <position position="171"/>
    </location>
</feature>
<sequence>GKKGTSTLFRTKEARILGRGTVKQMPVTLQNPSKCDSCTDSIGGGDISVVASRAGLNRFWHPNCFTCTVCNELLVDLIYFYKDGKLYCGRHNAETMKPRCSACDEIILSDECTEAEGRAWHMKHFACFECDRQLGGQRYIMREGRPYCLQCFDCMFAEYCDACGETIGVDQ</sequence>